<dbReference type="InterPro" id="IPR011008">
    <property type="entry name" value="Dimeric_a/b-barrel"/>
</dbReference>
<dbReference type="Pfam" id="PF03992">
    <property type="entry name" value="ABM"/>
    <property type="match status" value="1"/>
</dbReference>
<keyword evidence="3" id="KW-1185">Reference proteome</keyword>
<proteinExistence type="predicted"/>
<keyword evidence="2" id="KW-0560">Oxidoreductase</keyword>
<feature type="domain" description="ABM" evidence="1">
    <location>
        <begin position="12"/>
        <end position="101"/>
    </location>
</feature>
<evidence type="ECO:0000313" key="3">
    <source>
        <dbReference type="Proteomes" id="UP001204151"/>
    </source>
</evidence>
<dbReference type="GO" id="GO:0004497">
    <property type="term" value="F:monooxygenase activity"/>
    <property type="evidence" value="ECO:0007669"/>
    <property type="project" value="UniProtKB-KW"/>
</dbReference>
<dbReference type="Proteomes" id="UP001204151">
    <property type="component" value="Unassembled WGS sequence"/>
</dbReference>
<gene>
    <name evidence="2" type="ORF">NX784_24230</name>
</gene>
<dbReference type="SUPFAM" id="SSF54909">
    <property type="entry name" value="Dimeric alpha+beta barrel"/>
    <property type="match status" value="1"/>
</dbReference>
<organism evidence="2 3">
    <name type="scientific">Massilia pinisoli</name>
    <dbReference type="NCBI Taxonomy" id="1772194"/>
    <lineage>
        <taxon>Bacteria</taxon>
        <taxon>Pseudomonadati</taxon>
        <taxon>Pseudomonadota</taxon>
        <taxon>Betaproteobacteria</taxon>
        <taxon>Burkholderiales</taxon>
        <taxon>Oxalobacteraceae</taxon>
        <taxon>Telluria group</taxon>
        <taxon>Massilia</taxon>
    </lineage>
</organism>
<dbReference type="PROSITE" id="PS51725">
    <property type="entry name" value="ABM"/>
    <property type="match status" value="1"/>
</dbReference>
<sequence>MTQHIAPNADHTALINVFTAAPEDRDRLVALLKAGTDEWISKVPGFIGSSLHLARDDRRVVVYGQWRSADAIAAMREHPAMPAYAERVRALAQMESIVCDVAATFAGAVAA</sequence>
<comment type="caution">
    <text evidence="2">The sequence shown here is derived from an EMBL/GenBank/DDBJ whole genome shotgun (WGS) entry which is preliminary data.</text>
</comment>
<protein>
    <submittedName>
        <fullName evidence="2">Antibiotic biosynthesis monooxygenase</fullName>
    </submittedName>
</protein>
<dbReference type="EMBL" id="JANUGW010000024">
    <property type="protein sequence ID" value="MCS0584698.1"/>
    <property type="molecule type" value="Genomic_DNA"/>
</dbReference>
<dbReference type="RefSeq" id="WP_258819245.1">
    <property type="nucleotide sequence ID" value="NZ_JANUGW010000024.1"/>
</dbReference>
<name>A0ABT1ZXN9_9BURK</name>
<evidence type="ECO:0000313" key="2">
    <source>
        <dbReference type="EMBL" id="MCS0584698.1"/>
    </source>
</evidence>
<keyword evidence="2" id="KW-0503">Monooxygenase</keyword>
<accession>A0ABT1ZXN9</accession>
<dbReference type="Gene3D" id="3.30.70.100">
    <property type="match status" value="1"/>
</dbReference>
<reference evidence="2 3" key="1">
    <citation type="submission" date="2022-08" db="EMBL/GenBank/DDBJ databases">
        <title>Reclassification of Massilia species as members of the genera Telluria, Duganella, Pseudoduganella, Mokoshia gen. nov. and Zemynaea gen. nov. using orthogonal and non-orthogonal genome-based approaches.</title>
        <authorList>
            <person name="Bowman J.P."/>
        </authorList>
    </citation>
    <scope>NUCLEOTIDE SEQUENCE [LARGE SCALE GENOMIC DNA]</scope>
    <source>
        <strain evidence="2 3">JCM 31316</strain>
    </source>
</reference>
<evidence type="ECO:0000259" key="1">
    <source>
        <dbReference type="PROSITE" id="PS51725"/>
    </source>
</evidence>
<dbReference type="InterPro" id="IPR007138">
    <property type="entry name" value="ABM_dom"/>
</dbReference>